<dbReference type="InterPro" id="IPR036388">
    <property type="entry name" value="WH-like_DNA-bd_sf"/>
</dbReference>
<dbReference type="EMBL" id="JACHHN010000002">
    <property type="protein sequence ID" value="MBB5190256.1"/>
    <property type="molecule type" value="Genomic_DNA"/>
</dbReference>
<dbReference type="Pfam" id="PF00392">
    <property type="entry name" value="GntR"/>
    <property type="match status" value="1"/>
</dbReference>
<dbReference type="AlphaFoldDB" id="A0A840RCV6"/>
<dbReference type="InterPro" id="IPR050679">
    <property type="entry name" value="Bact_HTH_transcr_reg"/>
</dbReference>
<keyword evidence="1" id="KW-0805">Transcription regulation</keyword>
<dbReference type="GO" id="GO:0003677">
    <property type="term" value="F:DNA binding"/>
    <property type="evidence" value="ECO:0007669"/>
    <property type="project" value="UniProtKB-KW"/>
</dbReference>
<dbReference type="InterPro" id="IPR028978">
    <property type="entry name" value="Chorismate_lyase_/UTRA_dom_sf"/>
</dbReference>
<dbReference type="CDD" id="cd07377">
    <property type="entry name" value="WHTH_GntR"/>
    <property type="match status" value="1"/>
</dbReference>
<name>A0A840RCV6_9NEIS</name>
<dbReference type="Gene3D" id="1.10.10.10">
    <property type="entry name" value="Winged helix-like DNA-binding domain superfamily/Winged helix DNA-binding domain"/>
    <property type="match status" value="1"/>
</dbReference>
<evidence type="ECO:0000313" key="5">
    <source>
        <dbReference type="EMBL" id="MBB5190256.1"/>
    </source>
</evidence>
<comment type="caution">
    <text evidence="5">The sequence shown here is derived from an EMBL/GenBank/DDBJ whole genome shotgun (WGS) entry which is preliminary data.</text>
</comment>
<feature type="domain" description="HTH gntR-type" evidence="4">
    <location>
        <begin position="7"/>
        <end position="75"/>
    </location>
</feature>
<proteinExistence type="predicted"/>
<dbReference type="GO" id="GO:0045892">
    <property type="term" value="P:negative regulation of DNA-templated transcription"/>
    <property type="evidence" value="ECO:0007669"/>
    <property type="project" value="TreeGrafter"/>
</dbReference>
<dbReference type="InterPro" id="IPR036390">
    <property type="entry name" value="WH_DNA-bd_sf"/>
</dbReference>
<dbReference type="SMART" id="SM00345">
    <property type="entry name" value="HTH_GNTR"/>
    <property type="match status" value="1"/>
</dbReference>
<dbReference type="PANTHER" id="PTHR44846">
    <property type="entry name" value="MANNOSYL-D-GLYCERATE TRANSPORT/METABOLISM SYSTEM REPRESSOR MNGR-RELATED"/>
    <property type="match status" value="1"/>
</dbReference>
<dbReference type="PROSITE" id="PS50949">
    <property type="entry name" value="HTH_GNTR"/>
    <property type="match status" value="1"/>
</dbReference>
<dbReference type="Gene3D" id="3.40.1410.10">
    <property type="entry name" value="Chorismate lyase-like"/>
    <property type="match status" value="1"/>
</dbReference>
<accession>A0A840RCV6</accession>
<organism evidence="5 6">
    <name type="scientific">Silvimonas terrae</name>
    <dbReference type="NCBI Taxonomy" id="300266"/>
    <lineage>
        <taxon>Bacteria</taxon>
        <taxon>Pseudomonadati</taxon>
        <taxon>Pseudomonadota</taxon>
        <taxon>Betaproteobacteria</taxon>
        <taxon>Neisseriales</taxon>
        <taxon>Chitinibacteraceae</taxon>
        <taxon>Silvimonas</taxon>
    </lineage>
</organism>
<dbReference type="PRINTS" id="PR00035">
    <property type="entry name" value="HTHGNTR"/>
</dbReference>
<dbReference type="SUPFAM" id="SSF46785">
    <property type="entry name" value="Winged helix' DNA-binding domain"/>
    <property type="match status" value="1"/>
</dbReference>
<evidence type="ECO:0000259" key="4">
    <source>
        <dbReference type="PROSITE" id="PS50949"/>
    </source>
</evidence>
<dbReference type="SUPFAM" id="SSF64288">
    <property type="entry name" value="Chorismate lyase-like"/>
    <property type="match status" value="1"/>
</dbReference>
<protein>
    <submittedName>
        <fullName evidence="5">GntR family transcriptional regulator</fullName>
    </submittedName>
</protein>
<reference evidence="5 6" key="1">
    <citation type="submission" date="2020-08" db="EMBL/GenBank/DDBJ databases">
        <title>Genomic Encyclopedia of Type Strains, Phase IV (KMG-IV): sequencing the most valuable type-strain genomes for metagenomic binning, comparative biology and taxonomic classification.</title>
        <authorList>
            <person name="Goeker M."/>
        </authorList>
    </citation>
    <scope>NUCLEOTIDE SEQUENCE [LARGE SCALE GENOMIC DNA]</scope>
    <source>
        <strain evidence="5 6">DSM 18233</strain>
    </source>
</reference>
<keyword evidence="6" id="KW-1185">Reference proteome</keyword>
<evidence type="ECO:0000256" key="2">
    <source>
        <dbReference type="ARBA" id="ARBA00023125"/>
    </source>
</evidence>
<dbReference type="InterPro" id="IPR011663">
    <property type="entry name" value="UTRA"/>
</dbReference>
<evidence type="ECO:0000313" key="6">
    <source>
        <dbReference type="Proteomes" id="UP000543030"/>
    </source>
</evidence>
<dbReference type="Proteomes" id="UP000543030">
    <property type="component" value="Unassembled WGS sequence"/>
</dbReference>
<gene>
    <name evidence="5" type="ORF">HNQ50_000978</name>
</gene>
<keyword evidence="3" id="KW-0804">Transcription</keyword>
<evidence type="ECO:0000256" key="3">
    <source>
        <dbReference type="ARBA" id="ARBA00023163"/>
    </source>
</evidence>
<dbReference type="PANTHER" id="PTHR44846:SF1">
    <property type="entry name" value="MANNOSYL-D-GLYCERATE TRANSPORT_METABOLISM SYSTEM REPRESSOR MNGR-RELATED"/>
    <property type="match status" value="1"/>
</dbReference>
<dbReference type="Pfam" id="PF07702">
    <property type="entry name" value="UTRA"/>
    <property type="match status" value="1"/>
</dbReference>
<dbReference type="RefSeq" id="WP_184098161.1">
    <property type="nucleotide sequence ID" value="NZ_JACHHN010000002.1"/>
</dbReference>
<dbReference type="SMART" id="SM00866">
    <property type="entry name" value="UTRA"/>
    <property type="match status" value="1"/>
</dbReference>
<dbReference type="InterPro" id="IPR000524">
    <property type="entry name" value="Tscrpt_reg_HTH_GntR"/>
</dbReference>
<dbReference type="GO" id="GO:0003700">
    <property type="term" value="F:DNA-binding transcription factor activity"/>
    <property type="evidence" value="ECO:0007669"/>
    <property type="project" value="InterPro"/>
</dbReference>
<keyword evidence="2" id="KW-0238">DNA-binding</keyword>
<evidence type="ECO:0000256" key="1">
    <source>
        <dbReference type="ARBA" id="ARBA00023015"/>
    </source>
</evidence>
<dbReference type="FunFam" id="1.10.10.10:FF:000079">
    <property type="entry name" value="GntR family transcriptional regulator"/>
    <property type="match status" value="1"/>
</dbReference>
<sequence>MKKLIAQSLYQQVMREVLNDIETGMWQGDEALPSEQELAQRFGVSQGTVRKALDVLVASGVLYRRQGVGTFVTDAGDDLGGMRFSALNEHATRAPKVEVLSCVKIHAGEYLAEVLNLRRSAPLWQVRRLVRIEGEVIGVDESLLSETTFPALDMRRLRELGGNIRALCWRDYRVRLKGCDIRYRAMPAAQTEARLLQIEVNEPVLQVIRLSKDFEDVPQVWSAAWFCSEKYALQSVEMIG</sequence>